<evidence type="ECO:0000256" key="5">
    <source>
        <dbReference type="ARBA" id="ARBA00023277"/>
    </source>
</evidence>
<dbReference type="InterPro" id="IPR011330">
    <property type="entry name" value="Glyco_hydro/deAcase_b/a-brl"/>
</dbReference>
<dbReference type="PROSITE" id="PS51677">
    <property type="entry name" value="NODB"/>
    <property type="match status" value="1"/>
</dbReference>
<dbReference type="OrthoDB" id="407355at2759"/>
<dbReference type="AlphaFoldDB" id="A0A2T6ZH08"/>
<dbReference type="STRING" id="42251.A0A2T6ZH08"/>
<keyword evidence="3 7" id="KW-0732">Signal</keyword>
<sequence length="264" mass="28819">MHYSMVPATAALLALLPATIASPHSFSRRDSSTGQTHVGNVAYGSDIGSCSVAGTIALTFDDGPYIYTSQVLDTLKTYGAKATFFVTGNNLGKGAIDTTQQWSDLIKRMDAEGHQVASHTWTHPDLSTLSETDRRNEMYNNEAALKNILGKFPTYMRPPYSSCTGACPTTMSDLGYHIIYFDVDTDDYNNDSPSLIIKAENNFAAKVEGTSPNTQDFLAIAHDIHQNTAATLVQYMLESVKRNGYKAVTVGDCMGDPQANWYRS</sequence>
<dbReference type="CDD" id="cd10951">
    <property type="entry name" value="CE4_ClCDA_like"/>
    <property type="match status" value="1"/>
</dbReference>
<feature type="chain" id="PRO_5015463270" description="NodB homology domain-containing protein" evidence="7">
    <location>
        <begin position="22"/>
        <end position="264"/>
    </location>
</feature>
<evidence type="ECO:0000256" key="2">
    <source>
        <dbReference type="ARBA" id="ARBA00022723"/>
    </source>
</evidence>
<dbReference type="SUPFAM" id="SSF88713">
    <property type="entry name" value="Glycoside hydrolase/deacetylase"/>
    <property type="match status" value="1"/>
</dbReference>
<evidence type="ECO:0000256" key="3">
    <source>
        <dbReference type="ARBA" id="ARBA00022729"/>
    </source>
</evidence>
<feature type="domain" description="NodB homology" evidence="8">
    <location>
        <begin position="54"/>
        <end position="248"/>
    </location>
</feature>
<dbReference type="PANTHER" id="PTHR46471:SF2">
    <property type="entry name" value="CHITIN DEACETYLASE-RELATED"/>
    <property type="match status" value="1"/>
</dbReference>
<dbReference type="InterPro" id="IPR002509">
    <property type="entry name" value="NODB_dom"/>
</dbReference>
<accession>A0A2T6ZH08</accession>
<dbReference type="GO" id="GO:0005975">
    <property type="term" value="P:carbohydrate metabolic process"/>
    <property type="evidence" value="ECO:0007669"/>
    <property type="project" value="InterPro"/>
</dbReference>
<evidence type="ECO:0000256" key="6">
    <source>
        <dbReference type="ARBA" id="ARBA00023285"/>
    </source>
</evidence>
<keyword evidence="6" id="KW-0170">Cobalt</keyword>
<comment type="caution">
    <text evidence="9">The sequence shown here is derived from an EMBL/GenBank/DDBJ whole genome shotgun (WGS) entry which is preliminary data.</text>
</comment>
<evidence type="ECO:0000259" key="8">
    <source>
        <dbReference type="PROSITE" id="PS51677"/>
    </source>
</evidence>
<protein>
    <recommendedName>
        <fullName evidence="8">NodB homology domain-containing protein</fullName>
    </recommendedName>
</protein>
<dbReference type="Pfam" id="PF01522">
    <property type="entry name" value="Polysacc_deac_1"/>
    <property type="match status" value="1"/>
</dbReference>
<dbReference type="Proteomes" id="UP000244722">
    <property type="component" value="Unassembled WGS sequence"/>
</dbReference>
<comment type="cofactor">
    <cofactor evidence="1">
        <name>Co(2+)</name>
        <dbReference type="ChEBI" id="CHEBI:48828"/>
    </cofactor>
</comment>
<dbReference type="Gene3D" id="3.20.20.370">
    <property type="entry name" value="Glycoside hydrolase/deacetylase"/>
    <property type="match status" value="1"/>
</dbReference>
<evidence type="ECO:0000256" key="4">
    <source>
        <dbReference type="ARBA" id="ARBA00022801"/>
    </source>
</evidence>
<reference evidence="9 10" key="1">
    <citation type="submission" date="2017-04" db="EMBL/GenBank/DDBJ databases">
        <title>Draft genome sequence of Tuber borchii Vittad., a whitish edible truffle.</title>
        <authorList>
            <consortium name="DOE Joint Genome Institute"/>
            <person name="Murat C."/>
            <person name="Kuo A."/>
            <person name="Barry K.W."/>
            <person name="Clum A."/>
            <person name="Dockter R.B."/>
            <person name="Fauchery L."/>
            <person name="Iotti M."/>
            <person name="Kohler A."/>
            <person name="Labutti K."/>
            <person name="Lindquist E.A."/>
            <person name="Lipzen A."/>
            <person name="Ohm R.A."/>
            <person name="Wang M."/>
            <person name="Grigoriev I.V."/>
            <person name="Zambonelli A."/>
            <person name="Martin F.M."/>
        </authorList>
    </citation>
    <scope>NUCLEOTIDE SEQUENCE [LARGE SCALE GENOMIC DNA]</scope>
    <source>
        <strain evidence="9 10">Tbo3840</strain>
    </source>
</reference>
<dbReference type="PANTHER" id="PTHR46471">
    <property type="entry name" value="CHITIN DEACETYLASE"/>
    <property type="match status" value="1"/>
</dbReference>
<keyword evidence="2" id="KW-0479">Metal-binding</keyword>
<evidence type="ECO:0000256" key="1">
    <source>
        <dbReference type="ARBA" id="ARBA00001941"/>
    </source>
</evidence>
<evidence type="ECO:0000313" key="10">
    <source>
        <dbReference type="Proteomes" id="UP000244722"/>
    </source>
</evidence>
<keyword evidence="10" id="KW-1185">Reference proteome</keyword>
<organism evidence="9 10">
    <name type="scientific">Tuber borchii</name>
    <name type="common">White truffle</name>
    <dbReference type="NCBI Taxonomy" id="42251"/>
    <lineage>
        <taxon>Eukaryota</taxon>
        <taxon>Fungi</taxon>
        <taxon>Dikarya</taxon>
        <taxon>Ascomycota</taxon>
        <taxon>Pezizomycotina</taxon>
        <taxon>Pezizomycetes</taxon>
        <taxon>Pezizales</taxon>
        <taxon>Tuberaceae</taxon>
        <taxon>Tuber</taxon>
    </lineage>
</organism>
<dbReference type="GO" id="GO:0016810">
    <property type="term" value="F:hydrolase activity, acting on carbon-nitrogen (but not peptide) bonds"/>
    <property type="evidence" value="ECO:0007669"/>
    <property type="project" value="InterPro"/>
</dbReference>
<evidence type="ECO:0000313" key="9">
    <source>
        <dbReference type="EMBL" id="PUU74775.1"/>
    </source>
</evidence>
<name>A0A2T6ZH08_TUBBO</name>
<keyword evidence="5" id="KW-0119">Carbohydrate metabolism</keyword>
<feature type="signal peptide" evidence="7">
    <location>
        <begin position="1"/>
        <end position="21"/>
    </location>
</feature>
<proteinExistence type="predicted"/>
<dbReference type="GO" id="GO:0046872">
    <property type="term" value="F:metal ion binding"/>
    <property type="evidence" value="ECO:0007669"/>
    <property type="project" value="UniProtKB-KW"/>
</dbReference>
<evidence type="ECO:0000256" key="7">
    <source>
        <dbReference type="SAM" id="SignalP"/>
    </source>
</evidence>
<keyword evidence="4" id="KW-0378">Hydrolase</keyword>
<gene>
    <name evidence="9" type="ORF">B9Z19DRAFT_1103281</name>
</gene>
<dbReference type="EMBL" id="NESQ01000274">
    <property type="protein sequence ID" value="PUU74775.1"/>
    <property type="molecule type" value="Genomic_DNA"/>
</dbReference>